<name>A0A1T2XMG7_9BACL</name>
<dbReference type="PANTHER" id="PTHR38442">
    <property type="entry name" value="INNER MEMBRANE PROTEIN-RELATED"/>
    <property type="match status" value="1"/>
</dbReference>
<keyword evidence="3" id="KW-1185">Reference proteome</keyword>
<dbReference type="Proteomes" id="UP000190188">
    <property type="component" value="Unassembled WGS sequence"/>
</dbReference>
<dbReference type="STRING" id="1324314.BVG16_01305"/>
<evidence type="ECO:0000256" key="1">
    <source>
        <dbReference type="SAM" id="Phobius"/>
    </source>
</evidence>
<reference evidence="2 3" key="1">
    <citation type="submission" date="2017-01" db="EMBL/GenBank/DDBJ databases">
        <title>Genome analysis of Paenibacillus selenitrireducens ES3-24.</title>
        <authorList>
            <person name="Xu D."/>
            <person name="Yao R."/>
            <person name="Zheng S."/>
        </authorList>
    </citation>
    <scope>NUCLEOTIDE SEQUENCE [LARGE SCALE GENOMIC DNA]</scope>
    <source>
        <strain evidence="2 3">ES3-24</strain>
    </source>
</reference>
<keyword evidence="1" id="KW-0472">Membrane</keyword>
<gene>
    <name evidence="2" type="ORF">BVG16_01305</name>
</gene>
<dbReference type="OrthoDB" id="9769590at2"/>
<dbReference type="Pfam" id="PF04286">
    <property type="entry name" value="DUF445"/>
    <property type="match status" value="1"/>
</dbReference>
<comment type="caution">
    <text evidence="2">The sequence shown here is derived from an EMBL/GenBank/DDBJ whole genome shotgun (WGS) entry which is preliminary data.</text>
</comment>
<dbReference type="AlphaFoldDB" id="A0A1T2XMG7"/>
<feature type="transmembrane region" description="Helical" evidence="1">
    <location>
        <begin position="395"/>
        <end position="415"/>
    </location>
</feature>
<dbReference type="InterPro" id="IPR007383">
    <property type="entry name" value="DUF445"/>
</dbReference>
<feature type="transmembrane region" description="Helical" evidence="1">
    <location>
        <begin position="31"/>
        <end position="55"/>
    </location>
</feature>
<keyword evidence="1" id="KW-0812">Transmembrane</keyword>
<protein>
    <recommendedName>
        <fullName evidence="4">DUF445 domain-containing protein</fullName>
    </recommendedName>
</protein>
<accession>A0A1T2XMG7</accession>
<dbReference type="EMBL" id="MSZX01000001">
    <property type="protein sequence ID" value="OPA81012.1"/>
    <property type="molecule type" value="Genomic_DNA"/>
</dbReference>
<evidence type="ECO:0000313" key="2">
    <source>
        <dbReference type="EMBL" id="OPA81012.1"/>
    </source>
</evidence>
<organism evidence="2 3">
    <name type="scientific">Paenibacillus selenitireducens</name>
    <dbReference type="NCBI Taxonomy" id="1324314"/>
    <lineage>
        <taxon>Bacteria</taxon>
        <taxon>Bacillati</taxon>
        <taxon>Bacillota</taxon>
        <taxon>Bacilli</taxon>
        <taxon>Bacillales</taxon>
        <taxon>Paenibacillaceae</taxon>
        <taxon>Paenibacillus</taxon>
    </lineage>
</organism>
<dbReference type="PANTHER" id="PTHR38442:SF1">
    <property type="entry name" value="INNER MEMBRANE PROTEIN"/>
    <property type="match status" value="1"/>
</dbReference>
<evidence type="ECO:0008006" key="4">
    <source>
        <dbReference type="Google" id="ProtNLM"/>
    </source>
</evidence>
<evidence type="ECO:0000313" key="3">
    <source>
        <dbReference type="Proteomes" id="UP000190188"/>
    </source>
</evidence>
<dbReference type="GO" id="GO:0005886">
    <property type="term" value="C:plasma membrane"/>
    <property type="evidence" value="ECO:0007669"/>
    <property type="project" value="TreeGrafter"/>
</dbReference>
<dbReference type="RefSeq" id="WP_158081592.1">
    <property type="nucleotide sequence ID" value="NZ_MSZX01000001.1"/>
</dbReference>
<keyword evidence="1" id="KW-1133">Transmembrane helix</keyword>
<proteinExistence type="predicted"/>
<feature type="transmembrane region" description="Helical" evidence="1">
    <location>
        <begin position="7"/>
        <end position="25"/>
    </location>
</feature>
<sequence length="417" mass="47930">MRIHKIVNMSIIGSAFGILVTFPFQDTWWGGLLFTACSAATIGGLADTFAVKALFGDPLGFRWPRFMGTRIIQRKREELIGELVNMVQNELLTISSIEAKLNEYNIADVIMTYVKQHGGREAIHDLVQGLLEHIVNHMDREDLARNIQAFVFNHADHVQVSDLVADLGDWAIRHQYDEKVIQFILDEIMKMVHTREFRSVVEKLVQSVLLSYEGDKVHRKKFNALLKLDASKIEHLLISYIERLAASDHPLRKQLKAFIEQGVQRIRVDEQLRHRIEAGKMTFIRSIEPYVHFDVLMNEYFATHQQTAVADETGNVVLFPWLSKKIDDEISKLEHSDDRLNQLDAAIKTGLIQWIEQKQSYIGRVVEEKLNAYSEEDLIDLLQEKADHDLQYIRLNGTLIGAIVGGLLYITTFWIGR</sequence>